<keyword evidence="2" id="KW-1185">Reference proteome</keyword>
<dbReference type="InterPro" id="IPR046562">
    <property type="entry name" value="DUF6717"/>
</dbReference>
<dbReference type="EMBL" id="ABOX02000003">
    <property type="protein sequence ID" value="EEF62887.1"/>
    <property type="molecule type" value="Genomic_DNA"/>
</dbReference>
<sequence>MNAISVIYPYRYQGMWVFDDPDVGLRREPFVAGIDTMIDRLVQNIPNAGKGFRLLFSPTPFPGYTVKLEWRREEYSGNWYWSPDYQMEGWLCPVLFKYFTEAPKELYGRAEPKS</sequence>
<dbReference type="AlphaFoldDB" id="B9XBK2"/>
<proteinExistence type="predicted"/>
<evidence type="ECO:0000313" key="1">
    <source>
        <dbReference type="EMBL" id="EEF62887.1"/>
    </source>
</evidence>
<name>B9XBK2_PEDPL</name>
<reference evidence="1 2" key="1">
    <citation type="journal article" date="2011" name="J. Bacteriol.">
        <title>Genome sequence of 'Pedosphaera parvula' Ellin514, an aerobic Verrucomicrobial isolate from pasture soil.</title>
        <authorList>
            <person name="Kant R."/>
            <person name="van Passel M.W."/>
            <person name="Sangwan P."/>
            <person name="Palva A."/>
            <person name="Lucas S."/>
            <person name="Copeland A."/>
            <person name="Lapidus A."/>
            <person name="Glavina Del Rio T."/>
            <person name="Dalin E."/>
            <person name="Tice H."/>
            <person name="Bruce D."/>
            <person name="Goodwin L."/>
            <person name="Pitluck S."/>
            <person name="Chertkov O."/>
            <person name="Larimer F.W."/>
            <person name="Land M.L."/>
            <person name="Hauser L."/>
            <person name="Brettin T.S."/>
            <person name="Detter J.C."/>
            <person name="Han S."/>
            <person name="de Vos W.M."/>
            <person name="Janssen P.H."/>
            <person name="Smidt H."/>
        </authorList>
    </citation>
    <scope>NUCLEOTIDE SEQUENCE [LARGE SCALE GENOMIC DNA]</scope>
    <source>
        <strain evidence="1 2">Ellin514</strain>
    </source>
</reference>
<protein>
    <submittedName>
        <fullName evidence="1">Uncharacterized protein</fullName>
    </submittedName>
</protein>
<dbReference type="OrthoDB" id="274225at2"/>
<dbReference type="RefSeq" id="WP_007413200.1">
    <property type="nucleotide sequence ID" value="NZ_ABOX02000003.1"/>
</dbReference>
<comment type="caution">
    <text evidence="1">The sequence shown here is derived from an EMBL/GenBank/DDBJ whole genome shotgun (WGS) entry which is preliminary data.</text>
</comment>
<dbReference type="Pfam" id="PF20475">
    <property type="entry name" value="DUF6717"/>
    <property type="match status" value="1"/>
</dbReference>
<organism evidence="1 2">
    <name type="scientific">Pedosphaera parvula (strain Ellin514)</name>
    <dbReference type="NCBI Taxonomy" id="320771"/>
    <lineage>
        <taxon>Bacteria</taxon>
        <taxon>Pseudomonadati</taxon>
        <taxon>Verrucomicrobiota</taxon>
        <taxon>Pedosphaerae</taxon>
        <taxon>Pedosphaerales</taxon>
        <taxon>Pedosphaeraceae</taxon>
        <taxon>Pedosphaera</taxon>
    </lineage>
</organism>
<accession>B9XBK2</accession>
<dbReference type="Proteomes" id="UP000003688">
    <property type="component" value="Unassembled WGS sequence"/>
</dbReference>
<evidence type="ECO:0000313" key="2">
    <source>
        <dbReference type="Proteomes" id="UP000003688"/>
    </source>
</evidence>
<gene>
    <name evidence="1" type="ORF">Cflav_PD5522</name>
</gene>
<dbReference type="STRING" id="320771.Cflav_PD5522"/>